<dbReference type="Proteomes" id="UP001344447">
    <property type="component" value="Unassembled WGS sequence"/>
</dbReference>
<dbReference type="InterPro" id="IPR045004">
    <property type="entry name" value="ECH_dom"/>
</dbReference>
<reference evidence="3 4" key="1">
    <citation type="submission" date="2023-11" db="EMBL/GenBank/DDBJ databases">
        <title>Dfirmibasis_genome.</title>
        <authorList>
            <person name="Edelbroek B."/>
            <person name="Kjellin J."/>
            <person name="Jerlstrom-Hultqvist J."/>
            <person name="Soderbom F."/>
        </authorList>
    </citation>
    <scope>NUCLEOTIDE SEQUENCE [LARGE SCALE GENOMIC DNA]</scope>
    <source>
        <strain evidence="3 4">TNS-C-14</strain>
    </source>
</reference>
<dbReference type="GO" id="GO:0006574">
    <property type="term" value="P:L-valine catabolic process"/>
    <property type="evidence" value="ECO:0007669"/>
    <property type="project" value="TreeGrafter"/>
</dbReference>
<evidence type="ECO:0000313" key="3">
    <source>
        <dbReference type="EMBL" id="KAK5578564.1"/>
    </source>
</evidence>
<feature type="domain" description="Enoyl-CoA hydratase/isomerase" evidence="2">
    <location>
        <begin position="78"/>
        <end position="406"/>
    </location>
</feature>
<dbReference type="AlphaFoldDB" id="A0AAN7TSG5"/>
<comment type="caution">
    <text evidence="3">The sequence shown here is derived from an EMBL/GenBank/DDBJ whole genome shotgun (WGS) entry which is preliminary data.</text>
</comment>
<keyword evidence="4" id="KW-1185">Reference proteome</keyword>
<keyword evidence="1" id="KW-0378">Hydrolase</keyword>
<dbReference type="EMBL" id="JAVFKY010000003">
    <property type="protein sequence ID" value="KAK5578564.1"/>
    <property type="molecule type" value="Genomic_DNA"/>
</dbReference>
<dbReference type="NCBIfam" id="NF004127">
    <property type="entry name" value="PRK05617.1"/>
    <property type="match status" value="1"/>
</dbReference>
<dbReference type="InterPro" id="IPR032259">
    <property type="entry name" value="HIBYL-CoA-H"/>
</dbReference>
<dbReference type="FunFam" id="3.90.226.10:FF:000080">
    <property type="entry name" value="3-hydroxyisobutyryl-CoA hydrolase, mitochondrial"/>
    <property type="match status" value="1"/>
</dbReference>
<evidence type="ECO:0000313" key="4">
    <source>
        <dbReference type="Proteomes" id="UP001344447"/>
    </source>
</evidence>
<proteinExistence type="predicted"/>
<gene>
    <name evidence="3" type="ORF">RB653_008236</name>
</gene>
<evidence type="ECO:0000256" key="1">
    <source>
        <dbReference type="ARBA" id="ARBA00022801"/>
    </source>
</evidence>
<accession>A0AAN7TSG5</accession>
<dbReference type="Pfam" id="PF16113">
    <property type="entry name" value="ECH_2"/>
    <property type="match status" value="1"/>
</dbReference>
<dbReference type="PANTHER" id="PTHR43176">
    <property type="entry name" value="3-HYDROXYISOBUTYRYL-COA HYDROLASE-RELATED"/>
    <property type="match status" value="1"/>
</dbReference>
<organism evidence="3 4">
    <name type="scientific">Dictyostelium firmibasis</name>
    <dbReference type="NCBI Taxonomy" id="79012"/>
    <lineage>
        <taxon>Eukaryota</taxon>
        <taxon>Amoebozoa</taxon>
        <taxon>Evosea</taxon>
        <taxon>Eumycetozoa</taxon>
        <taxon>Dictyostelia</taxon>
        <taxon>Dictyosteliales</taxon>
        <taxon>Dictyosteliaceae</taxon>
        <taxon>Dictyostelium</taxon>
    </lineage>
</organism>
<dbReference type="Gene3D" id="3.90.226.10">
    <property type="entry name" value="2-enoyl-CoA Hydratase, Chain A, domain 1"/>
    <property type="match status" value="1"/>
</dbReference>
<sequence length="427" mass="48429">MEKSIKRINTIGNHIVGSLSSTTNSSMTYSKAQQDKSKDFFKPTDNDLKKLYEYQAQQEALNKKEPFHLTSIENETLTLQLNRPKSLNVLNTNLFVNLNKVFQTYRDNPKLSLMIIKGNGRAYCAGGDIKELSQQTRSIGLLFPRYFFSKEYNLDFTAATVNKPRVAIWDGISMGGGLGISIHSPFRIVTEKTTWAMPEVSIGLFPDVGASFFLSRLQKDAIANYIAITGKSLTGADCIEFGIATHYVHSSKLNDLENKLKSMVHHQDMNLVESIINEFSSAPPSAAPLLKDWSQVVKCFSNRFNSMEEIMNELAITNTQWSNDIISLIRKKSPTSVKIAFRQIKEGALKSLEECFFMEFRLAIRSLSNNEFIEGVRSVIIDKDQNPKWDPQTLEDVSDEYINHYFSKLPIDQEFPIGNDKIYMPPQ</sequence>
<dbReference type="CDD" id="cd06558">
    <property type="entry name" value="crotonase-like"/>
    <property type="match status" value="1"/>
</dbReference>
<name>A0AAN7TSG5_9MYCE</name>
<dbReference type="PANTHER" id="PTHR43176:SF9">
    <property type="entry name" value="ENOYL-COA HYDRATASE_ISOMERASE DOMAIN-CONTAINING PROTEIN"/>
    <property type="match status" value="1"/>
</dbReference>
<protein>
    <recommendedName>
        <fullName evidence="2">Enoyl-CoA hydratase/isomerase domain-containing protein</fullName>
    </recommendedName>
</protein>
<evidence type="ECO:0000259" key="2">
    <source>
        <dbReference type="Pfam" id="PF16113"/>
    </source>
</evidence>
<dbReference type="SUPFAM" id="SSF52096">
    <property type="entry name" value="ClpP/crotonase"/>
    <property type="match status" value="1"/>
</dbReference>
<dbReference type="GO" id="GO:0005739">
    <property type="term" value="C:mitochondrion"/>
    <property type="evidence" value="ECO:0007669"/>
    <property type="project" value="TreeGrafter"/>
</dbReference>
<dbReference type="GO" id="GO:0003860">
    <property type="term" value="F:3-hydroxyisobutyryl-CoA hydrolase activity"/>
    <property type="evidence" value="ECO:0007669"/>
    <property type="project" value="InterPro"/>
</dbReference>
<dbReference type="InterPro" id="IPR029045">
    <property type="entry name" value="ClpP/crotonase-like_dom_sf"/>
</dbReference>